<sequence>MYVMNASGSASTTSPPVASKLLVLEARVDRLFQQFDNLRQLLAGTASPPEAFAAKIPTYLPVTTNAMLKDINPNDTMRLEENLDGHPGRQGTHNEVLRLAREVIFRAARAKPPWMTARTKTKDEKFPDPGVPWTSSSKLLALTMVDLPEASTVLPIPDPKIEGPTAGHNSPRIVGRLGVTAQDRGVSRTADAEVARAFRTCVKTLLTDSSRDRCILYTVVPKRQIQRFDTYEDKPQGHTPTRLSITTGFVLHEFLDGFASRPRASSPCIRGSTIATTLHDIHQFFQAANLNFPSNHTQTRMLLKGINRLDQPVRHKAQSLSTF</sequence>
<dbReference type="EMBL" id="ANJA01001728">
    <property type="protein sequence ID" value="ETO75036.1"/>
    <property type="molecule type" value="Genomic_DNA"/>
</dbReference>
<organism evidence="1 2">
    <name type="scientific">Phytophthora nicotianae P1976</name>
    <dbReference type="NCBI Taxonomy" id="1317066"/>
    <lineage>
        <taxon>Eukaryota</taxon>
        <taxon>Sar</taxon>
        <taxon>Stramenopiles</taxon>
        <taxon>Oomycota</taxon>
        <taxon>Peronosporomycetes</taxon>
        <taxon>Peronosporales</taxon>
        <taxon>Peronosporaceae</taxon>
        <taxon>Phytophthora</taxon>
    </lineage>
</organism>
<reference evidence="1 2" key="1">
    <citation type="submission" date="2013-11" db="EMBL/GenBank/DDBJ databases">
        <title>The Genome Sequence of Phytophthora parasitica P1976.</title>
        <authorList>
            <consortium name="The Broad Institute Genomics Platform"/>
            <person name="Russ C."/>
            <person name="Tyler B."/>
            <person name="Panabieres F."/>
            <person name="Shan W."/>
            <person name="Tripathy S."/>
            <person name="Grunwald N."/>
            <person name="Machado M."/>
            <person name="Johnson C.S."/>
            <person name="Walker B."/>
            <person name="Young S."/>
            <person name="Zeng Q."/>
            <person name="Gargeya S."/>
            <person name="Fitzgerald M."/>
            <person name="Haas B."/>
            <person name="Abouelleil A."/>
            <person name="Allen A.W."/>
            <person name="Alvarado L."/>
            <person name="Arachchi H.M."/>
            <person name="Berlin A.M."/>
            <person name="Chapman S.B."/>
            <person name="Gainer-Dewar J."/>
            <person name="Goldberg J."/>
            <person name="Griggs A."/>
            <person name="Gujja S."/>
            <person name="Hansen M."/>
            <person name="Howarth C."/>
            <person name="Imamovic A."/>
            <person name="Ireland A."/>
            <person name="Larimer J."/>
            <person name="McCowan C."/>
            <person name="Murphy C."/>
            <person name="Pearson M."/>
            <person name="Poon T.W."/>
            <person name="Priest M."/>
            <person name="Roberts A."/>
            <person name="Saif S."/>
            <person name="Shea T."/>
            <person name="Sisk P."/>
            <person name="Sykes S."/>
            <person name="Wortman J."/>
            <person name="Nusbaum C."/>
            <person name="Birren B."/>
        </authorList>
    </citation>
    <scope>NUCLEOTIDE SEQUENCE [LARGE SCALE GENOMIC DNA]</scope>
    <source>
        <strain evidence="1 2">P1976</strain>
    </source>
</reference>
<proteinExistence type="predicted"/>
<comment type="caution">
    <text evidence="1">The sequence shown here is derived from an EMBL/GenBank/DDBJ whole genome shotgun (WGS) entry which is preliminary data.</text>
</comment>
<dbReference type="Proteomes" id="UP000028582">
    <property type="component" value="Unassembled WGS sequence"/>
</dbReference>
<accession>A0A081A825</accession>
<gene>
    <name evidence="1" type="ORF">F444_09328</name>
</gene>
<dbReference type="AlphaFoldDB" id="A0A081A825"/>
<name>A0A081A825_PHYNI</name>
<evidence type="ECO:0000313" key="1">
    <source>
        <dbReference type="EMBL" id="ETO75036.1"/>
    </source>
</evidence>
<evidence type="ECO:0000313" key="2">
    <source>
        <dbReference type="Proteomes" id="UP000028582"/>
    </source>
</evidence>
<protein>
    <submittedName>
        <fullName evidence="1">Uncharacterized protein</fullName>
    </submittedName>
</protein>